<name>A0A9P6A921_PLEER</name>
<dbReference type="GO" id="GO:0007005">
    <property type="term" value="P:mitochondrion organization"/>
    <property type="evidence" value="ECO:0007669"/>
    <property type="project" value="TreeGrafter"/>
</dbReference>
<dbReference type="AlphaFoldDB" id="A0A9P6A921"/>
<evidence type="ECO:0000313" key="4">
    <source>
        <dbReference type="Proteomes" id="UP000807025"/>
    </source>
</evidence>
<comment type="caution">
    <text evidence="3">The sequence shown here is derived from an EMBL/GenBank/DDBJ whole genome shotgun (WGS) entry which is preliminary data.</text>
</comment>
<dbReference type="GO" id="GO:0005743">
    <property type="term" value="C:mitochondrial inner membrane"/>
    <property type="evidence" value="ECO:0007669"/>
    <property type="project" value="TreeGrafter"/>
</dbReference>
<dbReference type="GO" id="GO:0055088">
    <property type="term" value="P:lipid homeostasis"/>
    <property type="evidence" value="ECO:0007669"/>
    <property type="project" value="TreeGrafter"/>
</dbReference>
<comment type="similarity">
    <text evidence="1">Belongs to the protein kinase superfamily. ADCK protein kinase family.</text>
</comment>
<protein>
    <submittedName>
        <fullName evidence="3">ABC1-domain-containing protein</fullName>
    </submittedName>
</protein>
<dbReference type="Proteomes" id="UP000807025">
    <property type="component" value="Unassembled WGS sequence"/>
</dbReference>
<dbReference type="InterPro" id="IPR004147">
    <property type="entry name" value="ABC1_dom"/>
</dbReference>
<evidence type="ECO:0000313" key="3">
    <source>
        <dbReference type="EMBL" id="KAF9501491.1"/>
    </source>
</evidence>
<accession>A0A9P6A921</accession>
<dbReference type="InterPro" id="IPR051130">
    <property type="entry name" value="Mito_struct-func_regulator"/>
</dbReference>
<reference evidence="3" key="1">
    <citation type="submission" date="2020-11" db="EMBL/GenBank/DDBJ databases">
        <authorList>
            <consortium name="DOE Joint Genome Institute"/>
            <person name="Ahrendt S."/>
            <person name="Riley R."/>
            <person name="Andreopoulos W."/>
            <person name="Labutti K."/>
            <person name="Pangilinan J."/>
            <person name="Ruiz-Duenas F.J."/>
            <person name="Barrasa J.M."/>
            <person name="Sanchez-Garcia M."/>
            <person name="Camarero S."/>
            <person name="Miyauchi S."/>
            <person name="Serrano A."/>
            <person name="Linde D."/>
            <person name="Babiker R."/>
            <person name="Drula E."/>
            <person name="Ayuso-Fernandez I."/>
            <person name="Pacheco R."/>
            <person name="Padilla G."/>
            <person name="Ferreira P."/>
            <person name="Barriuso J."/>
            <person name="Kellner H."/>
            <person name="Castanera R."/>
            <person name="Alfaro M."/>
            <person name="Ramirez L."/>
            <person name="Pisabarro A.G."/>
            <person name="Kuo A."/>
            <person name="Tritt A."/>
            <person name="Lipzen A."/>
            <person name="He G."/>
            <person name="Yan M."/>
            <person name="Ng V."/>
            <person name="Cullen D."/>
            <person name="Martin F."/>
            <person name="Rosso M.-N."/>
            <person name="Henrissat B."/>
            <person name="Hibbett D."/>
            <person name="Martinez A.T."/>
            <person name="Grigoriev I.V."/>
        </authorList>
    </citation>
    <scope>NUCLEOTIDE SEQUENCE</scope>
    <source>
        <strain evidence="3">ATCC 90797</strain>
    </source>
</reference>
<dbReference type="InterPro" id="IPR011009">
    <property type="entry name" value="Kinase-like_dom_sf"/>
</dbReference>
<dbReference type="Pfam" id="PF03109">
    <property type="entry name" value="ABC1"/>
    <property type="match status" value="1"/>
</dbReference>
<dbReference type="CDD" id="cd13969">
    <property type="entry name" value="ADCK1-like"/>
    <property type="match status" value="1"/>
</dbReference>
<dbReference type="InterPro" id="IPR045307">
    <property type="entry name" value="ADCK1_dom"/>
</dbReference>
<dbReference type="EMBL" id="MU154523">
    <property type="protein sequence ID" value="KAF9501491.1"/>
    <property type="molecule type" value="Genomic_DNA"/>
</dbReference>
<dbReference type="PANTHER" id="PTHR43173">
    <property type="entry name" value="ABC1 FAMILY PROTEIN"/>
    <property type="match status" value="1"/>
</dbReference>
<dbReference type="PANTHER" id="PTHR43173:SF19">
    <property type="entry name" value="AARF DOMAIN-CONTAINING PROTEIN KINASE 1"/>
    <property type="match status" value="1"/>
</dbReference>
<dbReference type="OrthoDB" id="427480at2759"/>
<evidence type="ECO:0000259" key="2">
    <source>
        <dbReference type="Pfam" id="PF03109"/>
    </source>
</evidence>
<gene>
    <name evidence="3" type="ORF">BDN71DRAFT_1439084</name>
</gene>
<organism evidence="3 4">
    <name type="scientific">Pleurotus eryngii</name>
    <name type="common">Boletus of the steppes</name>
    <dbReference type="NCBI Taxonomy" id="5323"/>
    <lineage>
        <taxon>Eukaryota</taxon>
        <taxon>Fungi</taxon>
        <taxon>Dikarya</taxon>
        <taxon>Basidiomycota</taxon>
        <taxon>Agaricomycotina</taxon>
        <taxon>Agaricomycetes</taxon>
        <taxon>Agaricomycetidae</taxon>
        <taxon>Agaricales</taxon>
        <taxon>Pleurotineae</taxon>
        <taxon>Pleurotaceae</taxon>
        <taxon>Pleurotus</taxon>
    </lineage>
</organism>
<sequence>MHYCLHLGLFGRRTLQLNAKGRRGSPLSFSQPSYRLISTRRVSGTNSRNSRSPWPATSTGILVIAGGSYAAYENYQPFRHSILAAVRCWRVAVAAVLGAIDYKATFAKAYESEDVCLQAYSECHTRSARRVLKALLANGGIFIKLGQHMSSLFVLPSEWTSTMKPLQDQCEPTPYEHVEALFVSDMGLPISELFEEFDPEPIGVASLAQVHVARLRDSGKQVAVKLQHPHLAEFCDIDMEMVEVTLGWIKHWFPDFEFTWLAEEMRTNLPKEMDFTHEANNAARTSREFQDITTSLYIPSVLTSTKRVLIMEYIKGGRVDDLVYLADSNIDRNKVALELSRIFNQMVFINGWFHADPHPGNLLIRPAPMGSKSPYNFEIALLDHGLYFDLDTELRVNYSKFWLSLIAPASPSTSVDRRKYAELVGNIGPDLYPVFEAAITGRAALEGTWEDDVGSPSESENPSSTFKRASGMIDMMPQTEEEMEAIRNAVINREGLLVSVFDVLRRVPRRVLMVLKLNDLTRHLDHALMTTHSNIRIFLITAKYCTFAVWQNDRRRLIDLMRDQGLISLSLLSEYFTSWWRFKKNYYGIVFMETIMDARARLALLRAWTQGLWSRGFEGAHKAAAGLA</sequence>
<dbReference type="SUPFAM" id="SSF56112">
    <property type="entry name" value="Protein kinase-like (PK-like)"/>
    <property type="match status" value="1"/>
</dbReference>
<feature type="domain" description="ABC1 atypical kinase-like" evidence="2">
    <location>
        <begin position="166"/>
        <end position="406"/>
    </location>
</feature>
<keyword evidence="4" id="KW-1185">Reference proteome</keyword>
<evidence type="ECO:0000256" key="1">
    <source>
        <dbReference type="ARBA" id="ARBA00009670"/>
    </source>
</evidence>
<proteinExistence type="inferred from homology"/>